<dbReference type="AlphaFoldDB" id="A0AAV6JSN7"/>
<keyword evidence="1" id="KW-0812">Transmembrane</keyword>
<evidence type="ECO:0000313" key="3">
    <source>
        <dbReference type="Proteomes" id="UP000823749"/>
    </source>
</evidence>
<accession>A0AAV6JSN7</accession>
<proteinExistence type="predicted"/>
<dbReference type="EMBL" id="JACTNZ010000006">
    <property type="protein sequence ID" value="KAG5543388.1"/>
    <property type="molecule type" value="Genomic_DNA"/>
</dbReference>
<gene>
    <name evidence="2" type="ORF">RHGRI_016203</name>
</gene>
<comment type="caution">
    <text evidence="2">The sequence shown here is derived from an EMBL/GenBank/DDBJ whole genome shotgun (WGS) entry which is preliminary data.</text>
</comment>
<name>A0AAV6JSN7_9ERIC</name>
<evidence type="ECO:0000313" key="2">
    <source>
        <dbReference type="EMBL" id="KAG5543388.1"/>
    </source>
</evidence>
<reference evidence="2 3" key="1">
    <citation type="submission" date="2020-08" db="EMBL/GenBank/DDBJ databases">
        <title>Plant Genome Project.</title>
        <authorList>
            <person name="Zhang R.-G."/>
        </authorList>
    </citation>
    <scope>NUCLEOTIDE SEQUENCE [LARGE SCALE GENOMIC DNA]</scope>
    <source>
        <strain evidence="2">WSP0</strain>
        <tissue evidence="2">Leaf</tissue>
    </source>
</reference>
<organism evidence="2 3">
    <name type="scientific">Rhododendron griersonianum</name>
    <dbReference type="NCBI Taxonomy" id="479676"/>
    <lineage>
        <taxon>Eukaryota</taxon>
        <taxon>Viridiplantae</taxon>
        <taxon>Streptophyta</taxon>
        <taxon>Embryophyta</taxon>
        <taxon>Tracheophyta</taxon>
        <taxon>Spermatophyta</taxon>
        <taxon>Magnoliopsida</taxon>
        <taxon>eudicotyledons</taxon>
        <taxon>Gunneridae</taxon>
        <taxon>Pentapetalae</taxon>
        <taxon>asterids</taxon>
        <taxon>Ericales</taxon>
        <taxon>Ericaceae</taxon>
        <taxon>Ericoideae</taxon>
        <taxon>Rhodoreae</taxon>
        <taxon>Rhododendron</taxon>
    </lineage>
</organism>
<protein>
    <submittedName>
        <fullName evidence="2">Uncharacterized protein</fullName>
    </submittedName>
</protein>
<evidence type="ECO:0000256" key="1">
    <source>
        <dbReference type="SAM" id="Phobius"/>
    </source>
</evidence>
<keyword evidence="1" id="KW-1133">Transmembrane helix</keyword>
<keyword evidence="3" id="KW-1185">Reference proteome</keyword>
<feature type="transmembrane region" description="Helical" evidence="1">
    <location>
        <begin position="187"/>
        <end position="206"/>
    </location>
</feature>
<sequence length="215" mass="23221">MVVIVAGEMADVGGKVEEEDGDFHFEEDGGGEADLSRIIGFGSVLLLSGLMEKVEILSFLCFGCKWAEQVLRGQCRGFDNFADDCEEEEAGKAGYSGGRDDAKVSIPATVVLSNMFSSTEMRSQGNLSSELETDVLLESMKAWTSGISKVTEICWTLHFVSTIYGGGFGLGGLEGVHRWSPEVEVEVLPVVVGLIAFLLLLLLSSLHSSLVRRNF</sequence>
<keyword evidence="1" id="KW-0472">Membrane</keyword>
<dbReference type="Proteomes" id="UP000823749">
    <property type="component" value="Chromosome 6"/>
</dbReference>